<dbReference type="NCBIfam" id="TIGR00056">
    <property type="entry name" value="MlaE family lipid ABC transporter permease subunit"/>
    <property type="match status" value="1"/>
</dbReference>
<keyword evidence="2" id="KW-0997">Cell inner membrane</keyword>
<protein>
    <submittedName>
        <fullName evidence="4">Uncharacterized protein</fullName>
    </submittedName>
</protein>
<evidence type="ECO:0000256" key="2">
    <source>
        <dbReference type="RuleBase" id="RU362044"/>
    </source>
</evidence>
<comment type="subcellular location">
    <subcellularLocation>
        <location evidence="2">Cell inner membrane</location>
        <topology evidence="2">Multi-pass membrane protein</topology>
    </subcellularLocation>
</comment>
<comment type="caution">
    <text evidence="4">The sequence shown here is derived from an EMBL/GenBank/DDBJ whole genome shotgun (WGS) entry which is preliminary data.</text>
</comment>
<dbReference type="GO" id="GO:0043190">
    <property type="term" value="C:ATP-binding cassette (ABC) transporter complex"/>
    <property type="evidence" value="ECO:0007669"/>
    <property type="project" value="InterPro"/>
</dbReference>
<organism evidence="4 5">
    <name type="scientific">Oceanibaculum pacificum</name>
    <dbReference type="NCBI Taxonomy" id="580166"/>
    <lineage>
        <taxon>Bacteria</taxon>
        <taxon>Pseudomonadati</taxon>
        <taxon>Pseudomonadota</taxon>
        <taxon>Alphaproteobacteria</taxon>
        <taxon>Rhodospirillales</taxon>
        <taxon>Oceanibaculaceae</taxon>
        <taxon>Oceanibaculum</taxon>
    </lineage>
</organism>
<feature type="transmembrane region" description="Helical" evidence="2">
    <location>
        <begin position="205"/>
        <end position="229"/>
    </location>
</feature>
<feature type="transmembrane region" description="Helical" evidence="2">
    <location>
        <begin position="318"/>
        <end position="338"/>
    </location>
</feature>
<dbReference type="InterPro" id="IPR030802">
    <property type="entry name" value="Permease_MalE"/>
</dbReference>
<evidence type="ECO:0000256" key="3">
    <source>
        <dbReference type="SAM" id="MobiDB-lite"/>
    </source>
</evidence>
<feature type="region of interest" description="Disordered" evidence="3">
    <location>
        <begin position="1"/>
        <end position="22"/>
    </location>
</feature>
<evidence type="ECO:0000313" key="4">
    <source>
        <dbReference type="EMBL" id="KZD09999.1"/>
    </source>
</evidence>
<dbReference type="STRING" id="580166.AUP43_06390"/>
<reference evidence="4 5" key="1">
    <citation type="submission" date="2015-12" db="EMBL/GenBank/DDBJ databases">
        <title>Genome sequence of Oceanibaculum pacificum MCCC 1A02656.</title>
        <authorList>
            <person name="Lu L."/>
            <person name="Lai Q."/>
            <person name="Shao Z."/>
            <person name="Qian P."/>
        </authorList>
    </citation>
    <scope>NUCLEOTIDE SEQUENCE [LARGE SCALE GENOMIC DNA]</scope>
    <source>
        <strain evidence="4 5">MCCC 1A02656</strain>
    </source>
</reference>
<dbReference type="PANTHER" id="PTHR30188:SF3">
    <property type="entry name" value="ABC TRANSPORTER PERMEASE"/>
    <property type="match status" value="1"/>
</dbReference>
<dbReference type="PANTHER" id="PTHR30188">
    <property type="entry name" value="ABC TRANSPORTER PERMEASE PROTEIN-RELATED"/>
    <property type="match status" value="1"/>
</dbReference>
<keyword evidence="2" id="KW-1003">Cell membrane</keyword>
<accession>A0A154W8Z1</accession>
<dbReference type="InterPro" id="IPR036513">
    <property type="entry name" value="STAS_dom_sf"/>
</dbReference>
<dbReference type="Proteomes" id="UP000076400">
    <property type="component" value="Unassembled WGS sequence"/>
</dbReference>
<feature type="transmembrane region" description="Helical" evidence="2">
    <location>
        <begin position="277"/>
        <end position="298"/>
    </location>
</feature>
<dbReference type="RefSeq" id="WP_067554005.1">
    <property type="nucleotide sequence ID" value="NZ_LPXN01000093.1"/>
</dbReference>
<name>A0A154W8Z1_9PROT</name>
<keyword evidence="5" id="KW-1185">Reference proteome</keyword>
<dbReference type="AlphaFoldDB" id="A0A154W8Z1"/>
<comment type="function">
    <text evidence="1">Could be part of an ABC transporter complex.</text>
</comment>
<dbReference type="InterPro" id="IPR003453">
    <property type="entry name" value="ABC_MlaE_roteobac"/>
</dbReference>
<dbReference type="EMBL" id="LPXN01000093">
    <property type="protein sequence ID" value="KZD09999.1"/>
    <property type="molecule type" value="Genomic_DNA"/>
</dbReference>
<comment type="similarity">
    <text evidence="2">Belongs to the MlaE permease family.</text>
</comment>
<keyword evidence="2" id="KW-0472">Membrane</keyword>
<dbReference type="GO" id="GO:0005548">
    <property type="term" value="F:phospholipid transporter activity"/>
    <property type="evidence" value="ECO:0007669"/>
    <property type="project" value="TreeGrafter"/>
</dbReference>
<evidence type="ECO:0000313" key="5">
    <source>
        <dbReference type="Proteomes" id="UP000076400"/>
    </source>
</evidence>
<feature type="transmembrane region" description="Helical" evidence="2">
    <location>
        <begin position="175"/>
        <end position="193"/>
    </location>
</feature>
<sequence length="381" mass="40466">MTDTYPTDAPFEMTDSGSGQGRLFRPLGDWTLDRAAALDRDLKRLEPSAGAVRIDGGGLGQLDTAGAWLLVRLGRRLSGDQAEPAFDNFAPAHAVLLERVGETERETPAPPAKGNGIVDFVGRIGGGVVGAGQQGRQLIGFLGLATVTMGRVLRQPSRLRYTALVHQIEKTGLDALPIVGLLTFLIGVVLAYQGAEQLRTFGAEIFTVNLLGVSILRELGILITAIIVAGRSGSAFTAQIGTMKVNQEVDAMQTMGLDPIEVLVLPRMLALMVSLPLLTFFADIMGLAGGGVICLFLLDIPPDQYMRQLANATDISHFWVGMVKAPFFAAIIALVGCFEGLRVSGSAESVGRLTTQSVVESIFLVIIADAAFSILFQVMGV</sequence>
<feature type="transmembrane region" description="Helical" evidence="2">
    <location>
        <begin position="358"/>
        <end position="379"/>
    </location>
</feature>
<gene>
    <name evidence="4" type="ORF">AUP43_06390</name>
</gene>
<dbReference type="Pfam" id="PF02405">
    <property type="entry name" value="MlaE"/>
    <property type="match status" value="1"/>
</dbReference>
<proteinExistence type="inferred from homology"/>
<evidence type="ECO:0000256" key="1">
    <source>
        <dbReference type="ARBA" id="ARBA00003787"/>
    </source>
</evidence>
<keyword evidence="2" id="KW-1133">Transmembrane helix</keyword>
<keyword evidence="2" id="KW-0812">Transmembrane</keyword>
<dbReference type="SUPFAM" id="SSF52091">
    <property type="entry name" value="SpoIIaa-like"/>
    <property type="match status" value="1"/>
</dbReference>